<dbReference type="AlphaFoldDB" id="A0A4C1SZK8"/>
<dbReference type="Proteomes" id="UP000299102">
    <property type="component" value="Unassembled WGS sequence"/>
</dbReference>
<evidence type="ECO:0000313" key="2">
    <source>
        <dbReference type="EMBL" id="GBP07642.1"/>
    </source>
</evidence>
<protein>
    <submittedName>
        <fullName evidence="2">Uncharacterized protein</fullName>
    </submittedName>
</protein>
<comment type="caution">
    <text evidence="2">The sequence shown here is derived from an EMBL/GenBank/DDBJ whole genome shotgun (WGS) entry which is preliminary data.</text>
</comment>
<accession>A0A4C1SZK8</accession>
<feature type="region of interest" description="Disordered" evidence="1">
    <location>
        <begin position="104"/>
        <end position="197"/>
    </location>
</feature>
<name>A0A4C1SZK8_EUMVA</name>
<dbReference type="EMBL" id="BGZK01000027">
    <property type="protein sequence ID" value="GBP07642.1"/>
    <property type="molecule type" value="Genomic_DNA"/>
</dbReference>
<evidence type="ECO:0000256" key="1">
    <source>
        <dbReference type="SAM" id="MobiDB-lite"/>
    </source>
</evidence>
<gene>
    <name evidence="2" type="ORF">EVAR_2766_1</name>
</gene>
<evidence type="ECO:0000313" key="3">
    <source>
        <dbReference type="Proteomes" id="UP000299102"/>
    </source>
</evidence>
<proteinExistence type="predicted"/>
<organism evidence="2 3">
    <name type="scientific">Eumeta variegata</name>
    <name type="common">Bagworm moth</name>
    <name type="synonym">Eumeta japonica</name>
    <dbReference type="NCBI Taxonomy" id="151549"/>
    <lineage>
        <taxon>Eukaryota</taxon>
        <taxon>Metazoa</taxon>
        <taxon>Ecdysozoa</taxon>
        <taxon>Arthropoda</taxon>
        <taxon>Hexapoda</taxon>
        <taxon>Insecta</taxon>
        <taxon>Pterygota</taxon>
        <taxon>Neoptera</taxon>
        <taxon>Endopterygota</taxon>
        <taxon>Lepidoptera</taxon>
        <taxon>Glossata</taxon>
        <taxon>Ditrysia</taxon>
        <taxon>Tineoidea</taxon>
        <taxon>Psychidae</taxon>
        <taxon>Oiketicinae</taxon>
        <taxon>Eumeta</taxon>
    </lineage>
</organism>
<keyword evidence="3" id="KW-1185">Reference proteome</keyword>
<sequence length="197" mass="22186">MAQWLSVLPSNQKVAEFDSDLARIDQRYWKKRLKQSRQRGKYEKDKYKIEGDDTVNERKAQRRFNHFNSGDLTLADHSCSGCPPGWNIAISVINRRGGRQDVRQVGPSFRYGNSARISHQLPRKHALTRLTNGKGCELAHSTRSRRRHPVLSRDPQPSRPPRRSTAGSGGHERASSPDAGVIIMRTGSRPAPRSAPA</sequence>
<reference evidence="2 3" key="1">
    <citation type="journal article" date="2019" name="Commun. Biol.">
        <title>The bagworm genome reveals a unique fibroin gene that provides high tensile strength.</title>
        <authorList>
            <person name="Kono N."/>
            <person name="Nakamura H."/>
            <person name="Ohtoshi R."/>
            <person name="Tomita M."/>
            <person name="Numata K."/>
            <person name="Arakawa K."/>
        </authorList>
    </citation>
    <scope>NUCLEOTIDE SEQUENCE [LARGE SCALE GENOMIC DNA]</scope>
</reference>